<protein>
    <submittedName>
        <fullName evidence="1">Uncharacterized protein</fullName>
    </submittedName>
</protein>
<name>A0A1E4TJ98_9ASCO</name>
<keyword evidence="2" id="KW-1185">Reference proteome</keyword>
<evidence type="ECO:0000313" key="1">
    <source>
        <dbReference type="EMBL" id="ODV91854.1"/>
    </source>
</evidence>
<organism evidence="1 2">
    <name type="scientific">Tortispora caseinolytica NRRL Y-17796</name>
    <dbReference type="NCBI Taxonomy" id="767744"/>
    <lineage>
        <taxon>Eukaryota</taxon>
        <taxon>Fungi</taxon>
        <taxon>Dikarya</taxon>
        <taxon>Ascomycota</taxon>
        <taxon>Saccharomycotina</taxon>
        <taxon>Trigonopsidomycetes</taxon>
        <taxon>Trigonopsidales</taxon>
        <taxon>Trigonopsidaceae</taxon>
        <taxon>Tortispora</taxon>
    </lineage>
</organism>
<dbReference type="AlphaFoldDB" id="A0A1E4TJ98"/>
<proteinExistence type="predicted"/>
<gene>
    <name evidence="1" type="ORF">CANCADRAFT_42484</name>
</gene>
<evidence type="ECO:0000313" key="2">
    <source>
        <dbReference type="Proteomes" id="UP000095023"/>
    </source>
</evidence>
<dbReference type="Proteomes" id="UP000095023">
    <property type="component" value="Unassembled WGS sequence"/>
</dbReference>
<sequence>MTKYQESFSAQIKVDFGESISVKGSSNELLPVQSSSTSASLNIQSTSGSLSFDQLSFSSANATIIPDSRTCSALYHPEDEIFAADDMKVLYSKMQERQIPDQGFSYSGAISSSDTTGGGPVIINMKAGYWHPVRIVNIATRDYYDAAIHKVAITVDFGISISVKGSTSGGAPP</sequence>
<accession>A0A1E4TJ98</accession>
<dbReference type="EMBL" id="KV453841">
    <property type="protein sequence ID" value="ODV91854.1"/>
    <property type="molecule type" value="Genomic_DNA"/>
</dbReference>
<reference evidence="2" key="1">
    <citation type="submission" date="2016-02" db="EMBL/GenBank/DDBJ databases">
        <title>Comparative genomics of biotechnologically important yeasts.</title>
        <authorList>
            <consortium name="DOE Joint Genome Institute"/>
            <person name="Riley R."/>
            <person name="Haridas S."/>
            <person name="Wolfe K.H."/>
            <person name="Lopes M.R."/>
            <person name="Hittinger C.T."/>
            <person name="Goker M."/>
            <person name="Salamov A."/>
            <person name="Wisecaver J."/>
            <person name="Long T.M."/>
            <person name="Aerts A.L."/>
            <person name="Barry K."/>
            <person name="Choi C."/>
            <person name="Clum A."/>
            <person name="Coughlan A.Y."/>
            <person name="Deshpande S."/>
            <person name="Douglass A.P."/>
            <person name="Hanson S.J."/>
            <person name="Klenk H.-P."/>
            <person name="Labutti K."/>
            <person name="Lapidus A."/>
            <person name="Lindquist E."/>
            <person name="Lipzen A."/>
            <person name="Meier-Kolthoff J.P."/>
            <person name="Ohm R.A."/>
            <person name="Otillar R.P."/>
            <person name="Pangilinan J."/>
            <person name="Peng Y."/>
            <person name="Rokas A."/>
            <person name="Rosa C.A."/>
            <person name="Scheuner C."/>
            <person name="Sibirny A.A."/>
            <person name="Slot J.C."/>
            <person name="Stielow J.B."/>
            <person name="Sun H."/>
            <person name="Kurtzman C.P."/>
            <person name="Blackwell M."/>
            <person name="Jeffries T.W."/>
            <person name="Grigoriev I.V."/>
        </authorList>
    </citation>
    <scope>NUCLEOTIDE SEQUENCE [LARGE SCALE GENOMIC DNA]</scope>
    <source>
        <strain evidence="2">NRRL Y-17796</strain>
    </source>
</reference>